<keyword evidence="2" id="KW-1185">Reference proteome</keyword>
<evidence type="ECO:0000313" key="1">
    <source>
        <dbReference type="EMBL" id="WDE11751.1"/>
    </source>
</evidence>
<organism evidence="1 2">
    <name type="scientific">Thalassomonas haliotis</name>
    <dbReference type="NCBI Taxonomy" id="485448"/>
    <lineage>
        <taxon>Bacteria</taxon>
        <taxon>Pseudomonadati</taxon>
        <taxon>Pseudomonadota</taxon>
        <taxon>Gammaproteobacteria</taxon>
        <taxon>Alteromonadales</taxon>
        <taxon>Colwelliaceae</taxon>
        <taxon>Thalassomonas</taxon>
    </lineage>
</organism>
<name>A0ABY7VEE8_9GAMM</name>
<proteinExistence type="predicted"/>
<reference evidence="1 2" key="1">
    <citation type="journal article" date="2022" name="Mar. Drugs">
        <title>Bioassay-Guided Fractionation Leads to the Detection of Cholic Acid Generated by the Rare Thalassomonas sp.</title>
        <authorList>
            <person name="Pheiffer F."/>
            <person name="Schneider Y.K."/>
            <person name="Hansen E.H."/>
            <person name="Andersen J.H."/>
            <person name="Isaksson J."/>
            <person name="Busche T."/>
            <person name="R C."/>
            <person name="Kalinowski J."/>
            <person name="Zyl L.V."/>
            <person name="Trindade M."/>
        </authorList>
    </citation>
    <scope>NUCLEOTIDE SEQUENCE [LARGE SCALE GENOMIC DNA]</scope>
    <source>
        <strain evidence="1 2">A5K-61T</strain>
    </source>
</reference>
<evidence type="ECO:0000313" key="2">
    <source>
        <dbReference type="Proteomes" id="UP001215231"/>
    </source>
</evidence>
<dbReference type="EMBL" id="CP059693">
    <property type="protein sequence ID" value="WDE11751.1"/>
    <property type="molecule type" value="Genomic_DNA"/>
</dbReference>
<dbReference type="RefSeq" id="WP_274051926.1">
    <property type="nucleotide sequence ID" value="NZ_CP059693.1"/>
</dbReference>
<accession>A0ABY7VEE8</accession>
<dbReference type="Proteomes" id="UP001215231">
    <property type="component" value="Chromosome"/>
</dbReference>
<gene>
    <name evidence="1" type="ORF">H3N35_26760</name>
</gene>
<sequence>MVQKERNLQLRRSAEGIAKSACKKGCGGAQYYLGPKEQAAYMTRKNAETQRLRHYTNKSSAKKIEASGEIKAKDHGKVYFESADKKPLSPQKAKDKHLIKNADSYVETDVPTSDIVMTKNPLTGKSEITVKGSVPLEKSKVVHRKK</sequence>
<protein>
    <submittedName>
        <fullName evidence="1">Uncharacterized protein</fullName>
    </submittedName>
</protein>